<evidence type="ECO:0000313" key="3">
    <source>
        <dbReference type="Proteomes" id="UP000709336"/>
    </source>
</evidence>
<reference evidence="2 3" key="1">
    <citation type="submission" date="2020-03" db="EMBL/GenBank/DDBJ databases">
        <title>Alteromonas ponticola sp. nov., isolated from seawater.</title>
        <authorList>
            <person name="Yoon J.-H."/>
            <person name="Kim Y.-O."/>
        </authorList>
    </citation>
    <scope>NUCLEOTIDE SEQUENCE [LARGE SCALE GENOMIC DNA]</scope>
    <source>
        <strain evidence="2 3">MYP5</strain>
    </source>
</reference>
<dbReference type="SUPFAM" id="SSF53328">
    <property type="entry name" value="Formyltransferase"/>
    <property type="match status" value="1"/>
</dbReference>
<sequence>MLYGQSRHDNQGHDEVKTLKVGFLVDGLKVSSYIHDLVKHVSDCPQFDDPVILTGHCLPAQPKSLKDKIRSAFEDKKIKDMLQSRAIDYLIGLTRKLERKNLKKNKPCHFNTFNLESFSEISVVKLEGEWSKSKLFLSFSPQQVQKIKGQNLDCIIRCGSGILKGDVLEASTFGILSFHHGDNRVNRGGPSGFWEVLYDQPSSGFIIQQLSNELDGGKVLVRGNIMTRSNWMENNAVLLIKSNFFMKKLLDDIAKNRALPEEEDPSLHDHPLLKLDSVTPIVKYLYKVHAKLVKQRVMSKLFGPDIVRWSVAFSAHDNFKKSLWRYKEIENPDGRFLADPFVFTHNDRTLLFVEDYFYAEQKGKVSAYEIVEGELVNHGVILEEPFHLSFPFVFEANDKVYMIPESHSANEIRLYECIDFPLKWRFKKTLMDNVSAADTMLLQDNDRWYMFTNICSAGTSDHHSELHIYWSEQFDSQSWTPISSGNPVIFDSERARNGGFFKHNECLFRINQIHDKNHYGKAFGINKVSKLSADEYVETRVKDVYPNFKPDLDSTHHFNANETIAVIDYCRNVKYKTVKK</sequence>
<dbReference type="Proteomes" id="UP000709336">
    <property type="component" value="Unassembled WGS sequence"/>
</dbReference>
<accession>A0ABX1R0R4</accession>
<evidence type="ECO:0000259" key="1">
    <source>
        <dbReference type="Pfam" id="PF24793"/>
    </source>
</evidence>
<keyword evidence="3" id="KW-1185">Reference proteome</keyword>
<dbReference type="InterPro" id="IPR036477">
    <property type="entry name" value="Formyl_transf_N_sf"/>
</dbReference>
<dbReference type="RefSeq" id="WP_169209631.1">
    <property type="nucleotide sequence ID" value="NZ_JAATNW010000002.1"/>
</dbReference>
<dbReference type="Gene3D" id="3.40.50.170">
    <property type="entry name" value="Formyl transferase, N-terminal domain"/>
    <property type="match status" value="1"/>
</dbReference>
<feature type="domain" description="Glucosamine inositolphosphorylceramide transferase 1 N-terminal" evidence="1">
    <location>
        <begin position="334"/>
        <end position="542"/>
    </location>
</feature>
<dbReference type="EMBL" id="JAATNW010000002">
    <property type="protein sequence ID" value="NMH59052.1"/>
    <property type="molecule type" value="Genomic_DNA"/>
</dbReference>
<dbReference type="Gene3D" id="2.115.10.20">
    <property type="entry name" value="Glycosyl hydrolase domain, family 43"/>
    <property type="match status" value="1"/>
</dbReference>
<gene>
    <name evidence="2" type="ORF">HCJ96_03335</name>
</gene>
<evidence type="ECO:0000313" key="2">
    <source>
        <dbReference type="EMBL" id="NMH59052.1"/>
    </source>
</evidence>
<proteinExistence type="predicted"/>
<name>A0ABX1R0R4_9ALTE</name>
<dbReference type="Pfam" id="PF24793">
    <property type="entry name" value="GINT1_N"/>
    <property type="match status" value="1"/>
</dbReference>
<dbReference type="SUPFAM" id="SSF75005">
    <property type="entry name" value="Arabinanase/levansucrase/invertase"/>
    <property type="match status" value="1"/>
</dbReference>
<protein>
    <recommendedName>
        <fullName evidence="1">Glucosamine inositolphosphorylceramide transferase 1 N-terminal domain-containing protein</fullName>
    </recommendedName>
</protein>
<organism evidence="2 3">
    <name type="scientific">Alteromonas ponticola</name>
    <dbReference type="NCBI Taxonomy" id="2720613"/>
    <lineage>
        <taxon>Bacteria</taxon>
        <taxon>Pseudomonadati</taxon>
        <taxon>Pseudomonadota</taxon>
        <taxon>Gammaproteobacteria</taxon>
        <taxon>Alteromonadales</taxon>
        <taxon>Alteromonadaceae</taxon>
        <taxon>Alteromonas/Salinimonas group</taxon>
        <taxon>Alteromonas</taxon>
    </lineage>
</organism>
<dbReference type="InterPro" id="IPR056442">
    <property type="entry name" value="GINT1_N"/>
</dbReference>
<dbReference type="InterPro" id="IPR023296">
    <property type="entry name" value="Glyco_hydro_beta-prop_sf"/>
</dbReference>
<comment type="caution">
    <text evidence="2">The sequence shown here is derived from an EMBL/GenBank/DDBJ whole genome shotgun (WGS) entry which is preliminary data.</text>
</comment>